<dbReference type="PANTHER" id="PTHR15592">
    <property type="entry name" value="MATRIN 3/NUCLEAR PROTEIN 220-RELATED"/>
    <property type="match status" value="1"/>
</dbReference>
<protein>
    <submittedName>
        <fullName evidence="1">Uncharacterized protein</fullName>
    </submittedName>
</protein>
<name>A0A6A3C355_HIBSY</name>
<dbReference type="SUPFAM" id="SSF54928">
    <property type="entry name" value="RNA-binding domain, RBD"/>
    <property type="match status" value="1"/>
</dbReference>
<organism evidence="1 2">
    <name type="scientific">Hibiscus syriacus</name>
    <name type="common">Rose of Sharon</name>
    <dbReference type="NCBI Taxonomy" id="106335"/>
    <lineage>
        <taxon>Eukaryota</taxon>
        <taxon>Viridiplantae</taxon>
        <taxon>Streptophyta</taxon>
        <taxon>Embryophyta</taxon>
        <taxon>Tracheophyta</taxon>
        <taxon>Spermatophyta</taxon>
        <taxon>Magnoliopsida</taxon>
        <taxon>eudicotyledons</taxon>
        <taxon>Gunneridae</taxon>
        <taxon>Pentapetalae</taxon>
        <taxon>rosids</taxon>
        <taxon>malvids</taxon>
        <taxon>Malvales</taxon>
        <taxon>Malvaceae</taxon>
        <taxon>Malvoideae</taxon>
        <taxon>Hibiscus</taxon>
    </lineage>
</organism>
<dbReference type="Gene3D" id="3.30.70.330">
    <property type="match status" value="1"/>
</dbReference>
<dbReference type="GO" id="GO:0003676">
    <property type="term" value="F:nucleic acid binding"/>
    <property type="evidence" value="ECO:0007669"/>
    <property type="project" value="InterPro"/>
</dbReference>
<sequence length="271" mass="29515">MFEMVFSAFGFVHKITTFEKTAGFQALVQFSDTETATSAKDALDGRSIPRYLLSENIARGNLKSLSSAEEEHFCFLQATAGSNNGSSCSSIQWDSIGQPMMPPQPSAGWASGVPGVPQSTPVQMTNHPYMPPASMPQMTPGNDANAGRLRWHTATRVAMSSRRATRDCMCHARPNTLGIRGHPTEAIRTSYARATEGNRVRVGRPEGMATYVLGRACAMQHVHSLCLSKGRSPGVHGDLQGRLECMTTYGQHCGLHDDLRPTLWISPYLSN</sequence>
<dbReference type="AlphaFoldDB" id="A0A6A3C355"/>
<dbReference type="InterPro" id="IPR035979">
    <property type="entry name" value="RBD_domain_sf"/>
</dbReference>
<proteinExistence type="predicted"/>
<dbReference type="EMBL" id="VEPZ02000561">
    <property type="protein sequence ID" value="KAE8722471.1"/>
    <property type="molecule type" value="Genomic_DNA"/>
</dbReference>
<accession>A0A6A3C355</accession>
<gene>
    <name evidence="1" type="ORF">F3Y22_tig00013960pilonHSYRG00108</name>
</gene>
<evidence type="ECO:0000313" key="1">
    <source>
        <dbReference type="EMBL" id="KAE8722471.1"/>
    </source>
</evidence>
<dbReference type="Proteomes" id="UP000436088">
    <property type="component" value="Unassembled WGS sequence"/>
</dbReference>
<comment type="caution">
    <text evidence="1">The sequence shown here is derived from an EMBL/GenBank/DDBJ whole genome shotgun (WGS) entry which is preliminary data.</text>
</comment>
<dbReference type="InterPro" id="IPR012677">
    <property type="entry name" value="Nucleotide-bd_a/b_plait_sf"/>
</dbReference>
<evidence type="ECO:0000313" key="2">
    <source>
        <dbReference type="Proteomes" id="UP000436088"/>
    </source>
</evidence>
<keyword evidence="2" id="KW-1185">Reference proteome</keyword>
<reference evidence="1" key="1">
    <citation type="submission" date="2019-09" db="EMBL/GenBank/DDBJ databases">
        <title>Draft genome information of white flower Hibiscus syriacus.</title>
        <authorList>
            <person name="Kim Y.-M."/>
        </authorList>
    </citation>
    <scope>NUCLEOTIDE SEQUENCE [LARGE SCALE GENOMIC DNA]</scope>
    <source>
        <strain evidence="1">YM2019G1</strain>
    </source>
</reference>